<evidence type="ECO:0000313" key="2">
    <source>
        <dbReference type="EMBL" id="SVD02979.1"/>
    </source>
</evidence>
<dbReference type="AlphaFoldDB" id="A0A382RZ52"/>
<feature type="non-terminal residue" evidence="2">
    <location>
        <position position="144"/>
    </location>
</feature>
<gene>
    <name evidence="2" type="ORF">METZ01_LOCUS355833</name>
</gene>
<accession>A0A382RZ52</accession>
<organism evidence="2">
    <name type="scientific">marine metagenome</name>
    <dbReference type="NCBI Taxonomy" id="408172"/>
    <lineage>
        <taxon>unclassified sequences</taxon>
        <taxon>metagenomes</taxon>
        <taxon>ecological metagenomes</taxon>
    </lineage>
</organism>
<dbReference type="Gene3D" id="3.60.40.10">
    <property type="entry name" value="PPM-type phosphatase domain"/>
    <property type="match status" value="1"/>
</dbReference>
<proteinExistence type="predicted"/>
<protein>
    <recommendedName>
        <fullName evidence="1">PPM-type phosphatase domain-containing protein</fullName>
    </recommendedName>
</protein>
<dbReference type="InterPro" id="IPR001932">
    <property type="entry name" value="PPM-type_phosphatase-like_dom"/>
</dbReference>
<feature type="domain" description="PPM-type phosphatase" evidence="1">
    <location>
        <begin position="31"/>
        <end position="143"/>
    </location>
</feature>
<dbReference type="Pfam" id="PF13672">
    <property type="entry name" value="PP2C_2"/>
    <property type="match status" value="1"/>
</dbReference>
<dbReference type="SUPFAM" id="SSF81606">
    <property type="entry name" value="PP2C-like"/>
    <property type="match status" value="1"/>
</dbReference>
<name>A0A382RZ52_9ZZZZ</name>
<reference evidence="2" key="1">
    <citation type="submission" date="2018-05" db="EMBL/GenBank/DDBJ databases">
        <authorList>
            <person name="Lanie J.A."/>
            <person name="Ng W.-L."/>
            <person name="Kazmierczak K.M."/>
            <person name="Andrzejewski T.M."/>
            <person name="Davidsen T.M."/>
            <person name="Wayne K.J."/>
            <person name="Tettelin H."/>
            <person name="Glass J.I."/>
            <person name="Rusch D."/>
            <person name="Podicherti R."/>
            <person name="Tsui H.-C.T."/>
            <person name="Winkler M.E."/>
        </authorList>
    </citation>
    <scope>NUCLEOTIDE SEQUENCE</scope>
</reference>
<dbReference type="EMBL" id="UINC01125269">
    <property type="protein sequence ID" value="SVD02979.1"/>
    <property type="molecule type" value="Genomic_DNA"/>
</dbReference>
<sequence>MGAPERNPLTPLFVPNALSIVGLTDTGRTRARNEDSLSIVPHFGVAVVADGMGGHPGGDVASRIATETVTKVLDEKLRVTPLFGEDFSTRLSTVMHRSVIQAHEEIRAEGERQPHLEGMGTTLTALVVDLESGVYVLGHVGDSR</sequence>
<dbReference type="InterPro" id="IPR036457">
    <property type="entry name" value="PPM-type-like_dom_sf"/>
</dbReference>
<dbReference type="CDD" id="cd00143">
    <property type="entry name" value="PP2Cc"/>
    <property type="match status" value="1"/>
</dbReference>
<evidence type="ECO:0000259" key="1">
    <source>
        <dbReference type="Pfam" id="PF13672"/>
    </source>
</evidence>